<dbReference type="InterPro" id="IPR015797">
    <property type="entry name" value="NUDIX_hydrolase-like_dom_sf"/>
</dbReference>
<dbReference type="PRINTS" id="PR00502">
    <property type="entry name" value="NUDIXFAMILY"/>
</dbReference>
<dbReference type="Proteomes" id="UP001501231">
    <property type="component" value="Unassembled WGS sequence"/>
</dbReference>
<comment type="caution">
    <text evidence="5">The sequence shown here is derived from an EMBL/GenBank/DDBJ whole genome shotgun (WGS) entry which is preliminary data.</text>
</comment>
<dbReference type="PROSITE" id="PS51462">
    <property type="entry name" value="NUDIX"/>
    <property type="match status" value="1"/>
</dbReference>
<gene>
    <name evidence="5" type="ORF">GCM10010191_95170</name>
</gene>
<evidence type="ECO:0000259" key="4">
    <source>
        <dbReference type="PROSITE" id="PS51462"/>
    </source>
</evidence>
<dbReference type="Gene3D" id="3.90.79.10">
    <property type="entry name" value="Nucleoside Triphosphate Pyrophosphohydrolase"/>
    <property type="match status" value="1"/>
</dbReference>
<dbReference type="EMBL" id="BAAARW010000050">
    <property type="protein sequence ID" value="GAA2459812.1"/>
    <property type="molecule type" value="Genomic_DNA"/>
</dbReference>
<dbReference type="PANTHER" id="PTHR43046:SF12">
    <property type="entry name" value="GDP-MANNOSE MANNOSYL HYDROLASE"/>
    <property type="match status" value="1"/>
</dbReference>
<evidence type="ECO:0000313" key="6">
    <source>
        <dbReference type="Proteomes" id="UP001501231"/>
    </source>
</evidence>
<feature type="domain" description="Nudix hydrolase" evidence="4">
    <location>
        <begin position="10"/>
        <end position="156"/>
    </location>
</feature>
<evidence type="ECO:0000313" key="5">
    <source>
        <dbReference type="EMBL" id="GAA2459812.1"/>
    </source>
</evidence>
<name>A0ABP5XM89_9ACTN</name>
<dbReference type="GO" id="GO:0016787">
    <property type="term" value="F:hydrolase activity"/>
    <property type="evidence" value="ECO:0007669"/>
    <property type="project" value="UniProtKB-KW"/>
</dbReference>
<evidence type="ECO:0000256" key="2">
    <source>
        <dbReference type="ARBA" id="ARBA00022801"/>
    </source>
</evidence>
<evidence type="ECO:0000256" key="1">
    <source>
        <dbReference type="ARBA" id="ARBA00001946"/>
    </source>
</evidence>
<dbReference type="InterPro" id="IPR000086">
    <property type="entry name" value="NUDIX_hydrolase_dom"/>
</dbReference>
<dbReference type="InterPro" id="IPR020476">
    <property type="entry name" value="Nudix_hydrolase"/>
</dbReference>
<accession>A0ABP5XM89</accession>
<keyword evidence="6" id="KW-1185">Reference proteome</keyword>
<reference evidence="6" key="1">
    <citation type="journal article" date="2019" name="Int. J. Syst. Evol. Microbiol.">
        <title>The Global Catalogue of Microorganisms (GCM) 10K type strain sequencing project: providing services to taxonomists for standard genome sequencing and annotation.</title>
        <authorList>
            <consortium name="The Broad Institute Genomics Platform"/>
            <consortium name="The Broad Institute Genome Sequencing Center for Infectious Disease"/>
            <person name="Wu L."/>
            <person name="Ma J."/>
        </authorList>
    </citation>
    <scope>NUCLEOTIDE SEQUENCE [LARGE SCALE GENOMIC DNA]</scope>
    <source>
        <strain evidence="6">JCM 3325</strain>
    </source>
</reference>
<evidence type="ECO:0000256" key="3">
    <source>
        <dbReference type="ARBA" id="ARBA00022842"/>
    </source>
</evidence>
<dbReference type="PANTHER" id="PTHR43046">
    <property type="entry name" value="GDP-MANNOSE MANNOSYL HYDROLASE"/>
    <property type="match status" value="1"/>
</dbReference>
<dbReference type="RefSeq" id="WP_344598725.1">
    <property type="nucleotide sequence ID" value="NZ_BAAARW010000050.1"/>
</dbReference>
<keyword evidence="2 5" id="KW-0378">Hydrolase</keyword>
<sequence length="173" mass="19049">MRIRRSGDGYRRRSARVLLLDGTGRLLLFRFPLDMEQPDLGYCWITPGGGVDKGETLAEAGSRELREETGLVVSPGELGAPVAVSSGYAEFSWASGVFRDDFFVHRAAAPEIEIDTAGFQAVERAHISAHRWWTPEELEATGEVVYPLELVPLLKALLAGDVPAEPVVLPWHH</sequence>
<dbReference type="SUPFAM" id="SSF55811">
    <property type="entry name" value="Nudix"/>
    <property type="match status" value="1"/>
</dbReference>
<protein>
    <submittedName>
        <fullName evidence="5">NUDIX hydrolase</fullName>
    </submittedName>
</protein>
<organism evidence="5 6">
    <name type="scientific">Actinomadura vinacea</name>
    <dbReference type="NCBI Taxonomy" id="115336"/>
    <lineage>
        <taxon>Bacteria</taxon>
        <taxon>Bacillati</taxon>
        <taxon>Actinomycetota</taxon>
        <taxon>Actinomycetes</taxon>
        <taxon>Streptosporangiales</taxon>
        <taxon>Thermomonosporaceae</taxon>
        <taxon>Actinomadura</taxon>
    </lineage>
</organism>
<comment type="cofactor">
    <cofactor evidence="1">
        <name>Mg(2+)</name>
        <dbReference type="ChEBI" id="CHEBI:18420"/>
    </cofactor>
</comment>
<dbReference type="CDD" id="cd04685">
    <property type="entry name" value="NUDIX_Hydrolase"/>
    <property type="match status" value="1"/>
</dbReference>
<keyword evidence="3" id="KW-0460">Magnesium</keyword>
<dbReference type="Pfam" id="PF00293">
    <property type="entry name" value="NUDIX"/>
    <property type="match status" value="1"/>
</dbReference>
<proteinExistence type="predicted"/>